<dbReference type="RefSeq" id="WP_235311121.1">
    <property type="nucleotide sequence ID" value="NZ_JAKGAS010000002.1"/>
</dbReference>
<accession>A0ABS9D3U8</accession>
<dbReference type="PANTHER" id="PTHR33371:SF4">
    <property type="entry name" value="INTERMEMBRANE PHOSPHOLIPID TRANSPORT SYSTEM BINDING PROTEIN MLAD"/>
    <property type="match status" value="1"/>
</dbReference>
<dbReference type="InterPro" id="IPR003399">
    <property type="entry name" value="Mce/MlaD"/>
</dbReference>
<protein>
    <submittedName>
        <fullName evidence="2">Outer membrane lipid asymmetry maintenance protein MlaD</fullName>
    </submittedName>
</protein>
<dbReference type="InterPro" id="IPR030970">
    <property type="entry name" value="ABC_MlaD"/>
</dbReference>
<keyword evidence="3" id="KW-1185">Reference proteome</keyword>
<gene>
    <name evidence="2" type="primary">mlaD</name>
    <name evidence="2" type="ORF">L0668_05730</name>
</gene>
<dbReference type="InterPro" id="IPR052336">
    <property type="entry name" value="MlaD_Phospholipid_Transporter"/>
</dbReference>
<feature type="domain" description="Mce/MlaD" evidence="1">
    <location>
        <begin position="39"/>
        <end position="117"/>
    </location>
</feature>
<sequence>MKSRKAELLVGLFVVLTIAAGLILALKVANQSISSSADTYTLYAKFDNIGGLKARSAVKVGGVTVGRVDSITLDNEDFTPIVAMSISKEFQKFPETSSVAILTSGLLGEQYIGFQPGFAIDGIENLVDGNYIQDTKSALVLEDLIGQFLFGNND</sequence>
<name>A0ABS9D3U8_9ALTE</name>
<evidence type="ECO:0000313" key="3">
    <source>
        <dbReference type="Proteomes" id="UP001521137"/>
    </source>
</evidence>
<comment type="caution">
    <text evidence="2">The sequence shown here is derived from an EMBL/GenBank/DDBJ whole genome shotgun (WGS) entry which is preliminary data.</text>
</comment>
<evidence type="ECO:0000313" key="2">
    <source>
        <dbReference type="EMBL" id="MCF2947600.1"/>
    </source>
</evidence>
<proteinExistence type="predicted"/>
<dbReference type="Proteomes" id="UP001521137">
    <property type="component" value="Unassembled WGS sequence"/>
</dbReference>
<dbReference type="Pfam" id="PF02470">
    <property type="entry name" value="MlaD"/>
    <property type="match status" value="1"/>
</dbReference>
<evidence type="ECO:0000259" key="1">
    <source>
        <dbReference type="Pfam" id="PF02470"/>
    </source>
</evidence>
<dbReference type="NCBIfam" id="TIGR04430">
    <property type="entry name" value="OM_asym_MlaD"/>
    <property type="match status" value="1"/>
</dbReference>
<organism evidence="2 3">
    <name type="scientific">Paraglaciecola algarum</name>
    <dbReference type="NCBI Taxonomy" id="3050085"/>
    <lineage>
        <taxon>Bacteria</taxon>
        <taxon>Pseudomonadati</taxon>
        <taxon>Pseudomonadota</taxon>
        <taxon>Gammaproteobacteria</taxon>
        <taxon>Alteromonadales</taxon>
        <taxon>Alteromonadaceae</taxon>
        <taxon>Paraglaciecola</taxon>
    </lineage>
</organism>
<dbReference type="PANTHER" id="PTHR33371">
    <property type="entry name" value="INTERMEMBRANE PHOSPHOLIPID TRANSPORT SYSTEM BINDING PROTEIN MLAD-RELATED"/>
    <property type="match status" value="1"/>
</dbReference>
<dbReference type="EMBL" id="JAKGAS010000002">
    <property type="protein sequence ID" value="MCF2947600.1"/>
    <property type="molecule type" value="Genomic_DNA"/>
</dbReference>
<reference evidence="2 3" key="1">
    <citation type="submission" date="2022-01" db="EMBL/GenBank/DDBJ databases">
        <title>Paraglaciecola sp. G1-23.</title>
        <authorList>
            <person name="Jin M.S."/>
            <person name="Han D.M."/>
            <person name="Kim H.M."/>
            <person name="Jeon C.O."/>
        </authorList>
    </citation>
    <scope>NUCLEOTIDE SEQUENCE [LARGE SCALE GENOMIC DNA]</scope>
    <source>
        <strain evidence="2 3">G1-23</strain>
    </source>
</reference>